<evidence type="ECO:0000256" key="5">
    <source>
        <dbReference type="ARBA" id="ARBA00022989"/>
    </source>
</evidence>
<reference evidence="8 9" key="1">
    <citation type="submission" date="2015-03" db="EMBL/GenBank/DDBJ databases">
        <authorList>
            <person name="Murphy D."/>
        </authorList>
    </citation>
    <scope>NUCLEOTIDE SEQUENCE [LARGE SCALE GENOMIC DNA]</scope>
    <source>
        <strain evidence="8 9">FCF326</strain>
    </source>
</reference>
<feature type="transmembrane region" description="Helical" evidence="7">
    <location>
        <begin position="120"/>
        <end position="140"/>
    </location>
</feature>
<gene>
    <name evidence="8" type="ORF">ERS008491_01936</name>
</gene>
<feature type="transmembrane region" description="Helical" evidence="7">
    <location>
        <begin position="31"/>
        <end position="52"/>
    </location>
</feature>
<dbReference type="EMBL" id="CPYI01000006">
    <property type="protein sequence ID" value="CNE66954.1"/>
    <property type="molecule type" value="Genomic_DNA"/>
</dbReference>
<name>A0A0T9L860_YERKR</name>
<dbReference type="AlphaFoldDB" id="A0A0T9L860"/>
<feature type="transmembrane region" description="Helical" evidence="7">
    <location>
        <begin position="58"/>
        <end position="82"/>
    </location>
</feature>
<feature type="transmembrane region" description="Helical" evidence="7">
    <location>
        <begin position="368"/>
        <end position="390"/>
    </location>
</feature>
<feature type="transmembrane region" description="Helical" evidence="7">
    <location>
        <begin position="186"/>
        <end position="205"/>
    </location>
</feature>
<keyword evidence="6 7" id="KW-0472">Membrane</keyword>
<feature type="transmembrane region" description="Helical" evidence="7">
    <location>
        <begin position="261"/>
        <end position="279"/>
    </location>
</feature>
<dbReference type="InterPro" id="IPR050833">
    <property type="entry name" value="Poly_Biosynth_Transport"/>
</dbReference>
<dbReference type="PANTHER" id="PTHR30250">
    <property type="entry name" value="PST FAMILY PREDICTED COLANIC ACID TRANSPORTER"/>
    <property type="match status" value="1"/>
</dbReference>
<comment type="similarity">
    <text evidence="2">Belongs to the polysaccharide synthase family.</text>
</comment>
<feature type="transmembrane region" description="Helical" evidence="7">
    <location>
        <begin position="331"/>
        <end position="356"/>
    </location>
</feature>
<evidence type="ECO:0000256" key="4">
    <source>
        <dbReference type="ARBA" id="ARBA00022692"/>
    </source>
</evidence>
<dbReference type="PANTHER" id="PTHR30250:SF10">
    <property type="entry name" value="LIPOPOLYSACCHARIDE BIOSYNTHESIS PROTEIN WZXC"/>
    <property type="match status" value="1"/>
</dbReference>
<keyword evidence="5 7" id="KW-1133">Transmembrane helix</keyword>
<sequence length="457" mass="52338">MLIENHMKNKMSLLSKLLKFSSIDFHIGATLIFRLWSIISGGIIIILIPFTLSAAEQGYFFTFASLIALQIFFELGLNYVIVQFIAHEMAHLKIDGNGVLVGESSSLARVYSLIELIKKWYCIISVLFLIVIFFIGNYFFSINGVLPLKSWLVPWMLLVLFSSINLFISPFFAVLEGMGYVGQVSFIRLIQSICGYTLLSILLIFKLGLMAIPAIAGTSAVLSIIFIYKRYKKILFRNNINYSLDNKISWYRDIFPFQWKIALTWLSGYLIFQLFNPMLFAHQGAIEAGKVGLTLAMFNAMLSLSMSWITAKSPTMARLVAEKNKAELNKLFRVLILRSGILNFLTITGFIITIIILKHYDLKITERISDIGILFVLLLSSIANHITFSMSIYMRAHKEEPMIWNSMVVGLMSLPMIYYFSSISSFLTITSYAFMMIFISLPWCYILFRKYYFSTYN</sequence>
<keyword evidence="3" id="KW-1003">Cell membrane</keyword>
<evidence type="ECO:0000256" key="6">
    <source>
        <dbReference type="ARBA" id="ARBA00023136"/>
    </source>
</evidence>
<protein>
    <submittedName>
        <fullName evidence="8">Uncharacterized protein</fullName>
    </submittedName>
</protein>
<accession>A0A0T9L860</accession>
<evidence type="ECO:0000256" key="2">
    <source>
        <dbReference type="ARBA" id="ARBA00007430"/>
    </source>
</evidence>
<organism evidence="8 9">
    <name type="scientific">Yersinia kristensenii</name>
    <dbReference type="NCBI Taxonomy" id="28152"/>
    <lineage>
        <taxon>Bacteria</taxon>
        <taxon>Pseudomonadati</taxon>
        <taxon>Pseudomonadota</taxon>
        <taxon>Gammaproteobacteria</taxon>
        <taxon>Enterobacterales</taxon>
        <taxon>Yersiniaceae</taxon>
        <taxon>Yersinia</taxon>
    </lineage>
</organism>
<feature type="transmembrane region" description="Helical" evidence="7">
    <location>
        <begin position="152"/>
        <end position="174"/>
    </location>
</feature>
<feature type="transmembrane region" description="Helical" evidence="7">
    <location>
        <begin position="291"/>
        <end position="311"/>
    </location>
</feature>
<dbReference type="Proteomes" id="UP000045824">
    <property type="component" value="Unassembled WGS sequence"/>
</dbReference>
<evidence type="ECO:0000313" key="9">
    <source>
        <dbReference type="Proteomes" id="UP000045824"/>
    </source>
</evidence>
<comment type="subcellular location">
    <subcellularLocation>
        <location evidence="1">Cell membrane</location>
        <topology evidence="1">Multi-pass membrane protein</topology>
    </subcellularLocation>
</comment>
<feature type="transmembrane region" description="Helical" evidence="7">
    <location>
        <begin position="402"/>
        <end position="420"/>
    </location>
</feature>
<evidence type="ECO:0000256" key="7">
    <source>
        <dbReference type="SAM" id="Phobius"/>
    </source>
</evidence>
<feature type="transmembrane region" description="Helical" evidence="7">
    <location>
        <begin position="211"/>
        <end position="228"/>
    </location>
</feature>
<dbReference type="GO" id="GO:0005886">
    <property type="term" value="C:plasma membrane"/>
    <property type="evidence" value="ECO:0007669"/>
    <property type="project" value="UniProtKB-SubCell"/>
</dbReference>
<proteinExistence type="inferred from homology"/>
<evidence type="ECO:0000256" key="3">
    <source>
        <dbReference type="ARBA" id="ARBA00022475"/>
    </source>
</evidence>
<evidence type="ECO:0000313" key="8">
    <source>
        <dbReference type="EMBL" id="CNE66954.1"/>
    </source>
</evidence>
<feature type="transmembrane region" description="Helical" evidence="7">
    <location>
        <begin position="426"/>
        <end position="448"/>
    </location>
</feature>
<keyword evidence="4 7" id="KW-0812">Transmembrane</keyword>
<evidence type="ECO:0000256" key="1">
    <source>
        <dbReference type="ARBA" id="ARBA00004651"/>
    </source>
</evidence>